<evidence type="ECO:0000313" key="2">
    <source>
        <dbReference type="EMBL" id="GBP61379.1"/>
    </source>
</evidence>
<accession>A0A4C1XGF0</accession>
<proteinExistence type="predicted"/>
<feature type="compositionally biased region" description="Low complexity" evidence="1">
    <location>
        <begin position="1"/>
        <end position="12"/>
    </location>
</feature>
<evidence type="ECO:0000256" key="1">
    <source>
        <dbReference type="SAM" id="MobiDB-lite"/>
    </source>
</evidence>
<gene>
    <name evidence="2" type="ORF">EVAR_37909_1</name>
</gene>
<name>A0A4C1XGF0_EUMVA</name>
<feature type="region of interest" description="Disordered" evidence="1">
    <location>
        <begin position="1"/>
        <end position="50"/>
    </location>
</feature>
<reference evidence="2 3" key="1">
    <citation type="journal article" date="2019" name="Commun. Biol.">
        <title>The bagworm genome reveals a unique fibroin gene that provides high tensile strength.</title>
        <authorList>
            <person name="Kono N."/>
            <person name="Nakamura H."/>
            <person name="Ohtoshi R."/>
            <person name="Tomita M."/>
            <person name="Numata K."/>
            <person name="Arakawa K."/>
        </authorList>
    </citation>
    <scope>NUCLEOTIDE SEQUENCE [LARGE SCALE GENOMIC DNA]</scope>
</reference>
<keyword evidence="3" id="KW-1185">Reference proteome</keyword>
<dbReference type="EMBL" id="BGZK01000813">
    <property type="protein sequence ID" value="GBP61379.1"/>
    <property type="molecule type" value="Genomic_DNA"/>
</dbReference>
<dbReference type="Proteomes" id="UP000299102">
    <property type="component" value="Unassembled WGS sequence"/>
</dbReference>
<evidence type="ECO:0000313" key="3">
    <source>
        <dbReference type="Proteomes" id="UP000299102"/>
    </source>
</evidence>
<dbReference type="AlphaFoldDB" id="A0A4C1XGF0"/>
<organism evidence="2 3">
    <name type="scientific">Eumeta variegata</name>
    <name type="common">Bagworm moth</name>
    <name type="synonym">Eumeta japonica</name>
    <dbReference type="NCBI Taxonomy" id="151549"/>
    <lineage>
        <taxon>Eukaryota</taxon>
        <taxon>Metazoa</taxon>
        <taxon>Ecdysozoa</taxon>
        <taxon>Arthropoda</taxon>
        <taxon>Hexapoda</taxon>
        <taxon>Insecta</taxon>
        <taxon>Pterygota</taxon>
        <taxon>Neoptera</taxon>
        <taxon>Endopterygota</taxon>
        <taxon>Lepidoptera</taxon>
        <taxon>Glossata</taxon>
        <taxon>Ditrysia</taxon>
        <taxon>Tineoidea</taxon>
        <taxon>Psychidae</taxon>
        <taxon>Oiketicinae</taxon>
        <taxon>Eumeta</taxon>
    </lineage>
</organism>
<protein>
    <submittedName>
        <fullName evidence="2">Uncharacterized protein</fullName>
    </submittedName>
</protein>
<comment type="caution">
    <text evidence="2">The sequence shown here is derived from an EMBL/GenBank/DDBJ whole genome shotgun (WGS) entry which is preliminary data.</text>
</comment>
<sequence>MLFAATRAPPAACRRRRARLRPAPAVKCDSQLSRGQIAPPPSRSSPSPGDIFYESPDLNALFAVLLLRRLDVPPAEGHKLFGDVLSEEQTQVSKQEKKMPKIPEYTKVGLDETLEKINTKPMSLRTVAKKYNVPIVGAAAGGGSIPSPPVRAGGRKLRRRGCRRRRLHRSNSLFYVILLLSSHRRRYSGIRVSRAPGET</sequence>
<dbReference type="OrthoDB" id="71166at2759"/>